<proteinExistence type="predicted"/>
<evidence type="ECO:0000256" key="1">
    <source>
        <dbReference type="SAM" id="MobiDB-lite"/>
    </source>
</evidence>
<comment type="caution">
    <text evidence="2">The sequence shown here is derived from an EMBL/GenBank/DDBJ whole genome shotgun (WGS) entry which is preliminary data.</text>
</comment>
<keyword evidence="3" id="KW-1185">Reference proteome</keyword>
<gene>
    <name evidence="2" type="ORF">EKO23_04100</name>
</gene>
<dbReference type="InterPro" id="IPR029044">
    <property type="entry name" value="Nucleotide-diphossugar_trans"/>
</dbReference>
<feature type="compositionally biased region" description="Low complexity" evidence="1">
    <location>
        <begin position="430"/>
        <end position="440"/>
    </location>
</feature>
<feature type="region of interest" description="Disordered" evidence="1">
    <location>
        <begin position="420"/>
        <end position="445"/>
    </location>
</feature>
<dbReference type="RefSeq" id="WP_134714371.1">
    <property type="nucleotide sequence ID" value="NZ_SDKM01000004.1"/>
</dbReference>
<sequence>MLPRVAVGLSTGPGWVDSLASLDRQSLPPRDVEVLLLDSGDDPDLTRRLVDAVHHRTNVRLTQAGPAGDTPSAQHLAKLTSADYVLELPAGSRVTRSGLDCLVRAADRSNADACTGQVGRPSRGLALVPDGAPATWGRLLRRSTLEGGDPVEVEETVPDVVLFDGPNGSSAVPGDEPDVDTAPRATDVRWTGGVLHLALELPPSTGADARVTVSLFSPVVGIDWPVDERAVEAGPTSGTDVRSLLVAVDPATLAAGQPLPTGTWWPVVRVHHEGRPASVSLVRVGRRRAAGGTHHGIPVVTFAERGRLGLDVGASDHPLVPRIRAGQCRVEESARGSLMTCHVPELDLEPGARLRGHVRLGRFEALADLEGAAGGGADLTAWVSGLPGSSRLFTKFSSSGYSPTGARLVIDGTGGMRVRPVRRKGGGGEQAAPAAPAAPGRTDPVRWSRQRLAPVLRRLKKVTRR</sequence>
<evidence type="ECO:0000313" key="3">
    <source>
        <dbReference type="Proteomes" id="UP000295198"/>
    </source>
</evidence>
<dbReference type="OrthoDB" id="2676521at2"/>
<protein>
    <submittedName>
        <fullName evidence="2">Uncharacterized protein</fullName>
    </submittedName>
</protein>
<accession>A0A4Q4ZJB1</accession>
<organism evidence="2 3">
    <name type="scientific">Nocardioides guangzhouensis</name>
    <dbReference type="NCBI Taxonomy" id="2497878"/>
    <lineage>
        <taxon>Bacteria</taxon>
        <taxon>Bacillati</taxon>
        <taxon>Actinomycetota</taxon>
        <taxon>Actinomycetes</taxon>
        <taxon>Propionibacteriales</taxon>
        <taxon>Nocardioidaceae</taxon>
        <taxon>Nocardioides</taxon>
    </lineage>
</organism>
<dbReference type="AlphaFoldDB" id="A0A4Q4ZJB1"/>
<reference evidence="2 3" key="1">
    <citation type="submission" date="2019-01" db="EMBL/GenBank/DDBJ databases">
        <title>Nocardioides guangzhouensis sp. nov., an actinobacterium isolated from soil.</title>
        <authorList>
            <person name="Fu Y."/>
            <person name="Cai Y."/>
            <person name="Lin Z."/>
            <person name="Chen P."/>
        </authorList>
    </citation>
    <scope>NUCLEOTIDE SEQUENCE [LARGE SCALE GENOMIC DNA]</scope>
    <source>
        <strain evidence="2 3">130</strain>
    </source>
</reference>
<name>A0A4Q4ZJB1_9ACTN</name>
<dbReference type="SUPFAM" id="SSF53448">
    <property type="entry name" value="Nucleotide-diphospho-sugar transferases"/>
    <property type="match status" value="1"/>
</dbReference>
<dbReference type="EMBL" id="SDKM01000004">
    <property type="protein sequence ID" value="RYP88038.1"/>
    <property type="molecule type" value="Genomic_DNA"/>
</dbReference>
<dbReference type="Proteomes" id="UP000295198">
    <property type="component" value="Unassembled WGS sequence"/>
</dbReference>
<evidence type="ECO:0000313" key="2">
    <source>
        <dbReference type="EMBL" id="RYP88038.1"/>
    </source>
</evidence>